<evidence type="ECO:0000259" key="2">
    <source>
        <dbReference type="PROSITE" id="PS51277"/>
    </source>
</evidence>
<organism evidence="3 4">
    <name type="scientific">Handroanthus impetiginosus</name>
    <dbReference type="NCBI Taxonomy" id="429701"/>
    <lineage>
        <taxon>Eukaryota</taxon>
        <taxon>Viridiplantae</taxon>
        <taxon>Streptophyta</taxon>
        <taxon>Embryophyta</taxon>
        <taxon>Tracheophyta</taxon>
        <taxon>Spermatophyta</taxon>
        <taxon>Magnoliopsida</taxon>
        <taxon>eudicotyledons</taxon>
        <taxon>Gunneridae</taxon>
        <taxon>Pentapetalae</taxon>
        <taxon>asterids</taxon>
        <taxon>lamiids</taxon>
        <taxon>Lamiales</taxon>
        <taxon>Bignoniaceae</taxon>
        <taxon>Crescentiina</taxon>
        <taxon>Tabebuia alliance</taxon>
        <taxon>Handroanthus</taxon>
    </lineage>
</organism>
<dbReference type="Proteomes" id="UP000231279">
    <property type="component" value="Unassembled WGS sequence"/>
</dbReference>
<dbReference type="InterPro" id="IPR044816">
    <property type="entry name" value="BURP"/>
</dbReference>
<feature type="chain" id="PRO_5013822765" description="BURP domain-containing protein" evidence="1">
    <location>
        <begin position="24"/>
        <end position="281"/>
    </location>
</feature>
<dbReference type="Pfam" id="PF03181">
    <property type="entry name" value="BURP"/>
    <property type="match status" value="1"/>
</dbReference>
<dbReference type="EMBL" id="NKXS01000823">
    <property type="protein sequence ID" value="PIN22122.1"/>
    <property type="molecule type" value="Genomic_DNA"/>
</dbReference>
<protein>
    <recommendedName>
        <fullName evidence="2">BURP domain-containing protein</fullName>
    </recommendedName>
</protein>
<sequence length="281" mass="31755">MGIGCSPLIFLLHSFFLLQCLQATEGHRKNLEDKNNGIELHDHSSLSHMDHIDPELNVFFHYNDLKLGNKLPIYFEAKDPSTSPHLLSKEESDSIPFSSPQLPYILKLFTFSDDSKQAKAMKSTLHHCEFPPMKGETKFCATSLEFLLDSISEIFGPNSKFSVLTTNYLSESISLLQNYTISEPPAEIMSPRIVSCHTLPYPYAVLYCHSQNSDNKMYRVLLEGEDGGRVEATAICHMDTSEWDPDHVAFHVLKTGPGDSPVCHFFPPDSLVWIQHPRNNV</sequence>
<keyword evidence="4" id="KW-1185">Reference proteome</keyword>
<feature type="domain" description="BURP" evidence="2">
    <location>
        <begin position="59"/>
        <end position="276"/>
    </location>
</feature>
<dbReference type="InterPro" id="IPR004873">
    <property type="entry name" value="BURP_dom"/>
</dbReference>
<gene>
    <name evidence="3" type="ORF">CDL12_05168</name>
</gene>
<accession>A0A2G9HX81</accession>
<keyword evidence="1" id="KW-0732">Signal</keyword>
<comment type="caution">
    <text evidence="3">The sequence shown here is derived from an EMBL/GenBank/DDBJ whole genome shotgun (WGS) entry which is preliminary data.</text>
</comment>
<proteinExistence type="predicted"/>
<dbReference type="PANTHER" id="PTHR31236">
    <property type="entry name" value="BURP DOMAIN PROTEIN USPL1-LIKE"/>
    <property type="match status" value="1"/>
</dbReference>
<feature type="signal peptide" evidence="1">
    <location>
        <begin position="1"/>
        <end position="23"/>
    </location>
</feature>
<dbReference type="AlphaFoldDB" id="A0A2G9HX81"/>
<dbReference type="PANTHER" id="PTHR31236:SF41">
    <property type="entry name" value="BURP DOMAIN PROTEIN USPL1"/>
    <property type="match status" value="1"/>
</dbReference>
<evidence type="ECO:0000256" key="1">
    <source>
        <dbReference type="SAM" id="SignalP"/>
    </source>
</evidence>
<evidence type="ECO:0000313" key="4">
    <source>
        <dbReference type="Proteomes" id="UP000231279"/>
    </source>
</evidence>
<name>A0A2G9HX81_9LAMI</name>
<evidence type="ECO:0000313" key="3">
    <source>
        <dbReference type="EMBL" id="PIN22122.1"/>
    </source>
</evidence>
<dbReference type="STRING" id="429701.A0A2G9HX81"/>
<dbReference type="SMART" id="SM01045">
    <property type="entry name" value="BURP"/>
    <property type="match status" value="1"/>
</dbReference>
<dbReference type="PROSITE" id="PS51277">
    <property type="entry name" value="BURP"/>
    <property type="match status" value="1"/>
</dbReference>
<reference evidence="4" key="1">
    <citation type="journal article" date="2018" name="Gigascience">
        <title>Genome assembly of the Pink Ipe (Handroanthus impetiginosus, Bignoniaceae), a highly valued, ecologically keystone Neotropical timber forest tree.</title>
        <authorList>
            <person name="Silva-Junior O.B."/>
            <person name="Grattapaglia D."/>
            <person name="Novaes E."/>
            <person name="Collevatti R.G."/>
        </authorList>
    </citation>
    <scope>NUCLEOTIDE SEQUENCE [LARGE SCALE GENOMIC DNA]</scope>
    <source>
        <strain evidence="4">cv. UFG-1</strain>
    </source>
</reference>
<dbReference type="OrthoDB" id="1909293at2759"/>